<feature type="domain" description="IraD/Gp25-like" evidence="1">
    <location>
        <begin position="24"/>
        <end position="118"/>
    </location>
</feature>
<dbReference type="Pfam" id="PF04965">
    <property type="entry name" value="GPW_gp25"/>
    <property type="match status" value="1"/>
</dbReference>
<dbReference type="Proteomes" id="UP000886047">
    <property type="component" value="Unassembled WGS sequence"/>
</dbReference>
<organism evidence="2">
    <name type="scientific">Mariniphaga anaerophila</name>
    <dbReference type="NCBI Taxonomy" id="1484053"/>
    <lineage>
        <taxon>Bacteria</taxon>
        <taxon>Pseudomonadati</taxon>
        <taxon>Bacteroidota</taxon>
        <taxon>Bacteroidia</taxon>
        <taxon>Marinilabiliales</taxon>
        <taxon>Prolixibacteraceae</taxon>
        <taxon>Mariniphaga</taxon>
    </lineage>
</organism>
<reference evidence="2" key="1">
    <citation type="journal article" date="2020" name="mSystems">
        <title>Genome- and Community-Level Interaction Insights into Carbon Utilization and Element Cycling Functions of Hydrothermarchaeota in Hydrothermal Sediment.</title>
        <authorList>
            <person name="Zhou Z."/>
            <person name="Liu Y."/>
            <person name="Xu W."/>
            <person name="Pan J."/>
            <person name="Luo Z.H."/>
            <person name="Li M."/>
        </authorList>
    </citation>
    <scope>NUCLEOTIDE SEQUENCE [LARGE SCALE GENOMIC DNA]</scope>
    <source>
        <strain evidence="2">SpSt-1217</strain>
    </source>
</reference>
<protein>
    <recommendedName>
        <fullName evidence="1">IraD/Gp25-like domain-containing protein</fullName>
    </recommendedName>
</protein>
<evidence type="ECO:0000259" key="1">
    <source>
        <dbReference type="Pfam" id="PF04965"/>
    </source>
</evidence>
<proteinExistence type="predicted"/>
<dbReference type="AlphaFoldDB" id="A0A831LFA1"/>
<sequence>MPEYLDIPFSFDAIISQKDAKRVDLKKSIHNMIHLITVTSYNEVKHDPYFGTDISEYDFENIYNTHVLKDELKNSVLQSIRNNEKRLVNVNVELQMEQVETAAMVRSRRIKTQIKLKVQGVIDKTNEPLVHTETFFIGPFSY</sequence>
<dbReference type="Gene3D" id="3.10.450.40">
    <property type="match status" value="1"/>
</dbReference>
<dbReference type="SUPFAM" id="SSF160719">
    <property type="entry name" value="gpW/gp25-like"/>
    <property type="match status" value="1"/>
</dbReference>
<name>A0A831LFA1_9BACT</name>
<accession>A0A831LFA1</accession>
<evidence type="ECO:0000313" key="2">
    <source>
        <dbReference type="EMBL" id="HDR50112.1"/>
    </source>
</evidence>
<comment type="caution">
    <text evidence="2">The sequence shown here is derived from an EMBL/GenBank/DDBJ whole genome shotgun (WGS) entry which is preliminary data.</text>
</comment>
<dbReference type="InterPro" id="IPR007048">
    <property type="entry name" value="IraD/Gp25-like"/>
</dbReference>
<dbReference type="EMBL" id="DSDK01000036">
    <property type="protein sequence ID" value="HDR50112.1"/>
    <property type="molecule type" value="Genomic_DNA"/>
</dbReference>
<gene>
    <name evidence="2" type="ORF">ENN90_00625</name>
</gene>